<dbReference type="VEuPathDB" id="AmoebaDB:FDP41_011157"/>
<dbReference type="InterPro" id="IPR027417">
    <property type="entry name" value="P-loop_NTPase"/>
</dbReference>
<dbReference type="OMA" id="QARYWFG"/>
<dbReference type="NCBIfam" id="TIGR00750">
    <property type="entry name" value="lao"/>
    <property type="match status" value="1"/>
</dbReference>
<dbReference type="VEuPathDB" id="AmoebaDB:NF0115020"/>
<dbReference type="SUPFAM" id="SSF52540">
    <property type="entry name" value="P-loop containing nucleoside triphosphate hydrolases"/>
    <property type="match status" value="1"/>
</dbReference>
<dbReference type="CDD" id="cd03114">
    <property type="entry name" value="MMAA-like"/>
    <property type="match status" value="1"/>
</dbReference>
<name>A0A6A5CD11_NAEFO</name>
<comment type="caution">
    <text evidence="2">The sequence shown here is derived from an EMBL/GenBank/DDBJ whole genome shotgun (WGS) entry which is preliminary data.</text>
</comment>
<dbReference type="PANTHER" id="PTHR23408">
    <property type="entry name" value="METHYLMALONYL-COA MUTASE"/>
    <property type="match status" value="1"/>
</dbReference>
<dbReference type="Proteomes" id="UP000444721">
    <property type="component" value="Unassembled WGS sequence"/>
</dbReference>
<dbReference type="PANTHER" id="PTHR23408:SF3">
    <property type="entry name" value="METHYLMALONIC ACIDURIA TYPE A PROTEIN, MITOCHONDRIAL"/>
    <property type="match status" value="1"/>
</dbReference>
<evidence type="ECO:0000313" key="3">
    <source>
        <dbReference type="Proteomes" id="UP000444721"/>
    </source>
</evidence>
<dbReference type="EMBL" id="VFQX01000007">
    <property type="protein sequence ID" value="KAF0983179.1"/>
    <property type="molecule type" value="Genomic_DNA"/>
</dbReference>
<keyword evidence="3" id="KW-1185">Reference proteome</keyword>
<dbReference type="Gene3D" id="1.20.5.170">
    <property type="match status" value="1"/>
</dbReference>
<organism evidence="2 3">
    <name type="scientific">Naegleria fowleri</name>
    <name type="common">Brain eating amoeba</name>
    <dbReference type="NCBI Taxonomy" id="5763"/>
    <lineage>
        <taxon>Eukaryota</taxon>
        <taxon>Discoba</taxon>
        <taxon>Heterolobosea</taxon>
        <taxon>Tetramitia</taxon>
        <taxon>Eutetramitia</taxon>
        <taxon>Vahlkampfiidae</taxon>
        <taxon>Naegleria</taxon>
    </lineage>
</organism>
<evidence type="ECO:0000313" key="2">
    <source>
        <dbReference type="EMBL" id="KAF0983179.1"/>
    </source>
</evidence>
<sequence>MIKANWSVIMVSCHYKASSSSTRRISSALMKTNRHHHHHTINFNSHNHFKHYHSDRNAFILNNKNTMMDPEDDEELKRLTHLGRIHEHNFEGMEDRTAKLAEDLLKGSRVALSKSITLVESKLLEHHKQARHLLAYLAKLKPMNEVKPSFRVGLSGPPGAGKSTMIEAVLAVDPSSTRTGGSILGDKTRMIELSRMEEAFIRPSPSLGFLGGVTANMYEIISLCEYAGYDNILVETVGVGQSETLVADLTDMVILVVPPAGGDELQGMKRGIVEVADLVVVNKADGDLIYVARRARGEYRSALHYMRPKYPGVYYPEVVLCSSRRENPMEETKFPVSNVWEKALAFRKVMNEHGLIEEKRQEQRKTWMWKQVNEELVTRLLHGDESTSKFIASIQNFVEKGEMSPRLAADCILQKFLKTHK</sequence>
<dbReference type="NCBIfam" id="NF006958">
    <property type="entry name" value="PRK09435.1"/>
    <property type="match status" value="1"/>
</dbReference>
<evidence type="ECO:0008006" key="4">
    <source>
        <dbReference type="Google" id="ProtNLM"/>
    </source>
</evidence>
<dbReference type="Pfam" id="PF03308">
    <property type="entry name" value="MeaB"/>
    <property type="match status" value="1"/>
</dbReference>
<dbReference type="GO" id="GO:0005737">
    <property type="term" value="C:cytoplasm"/>
    <property type="evidence" value="ECO:0007669"/>
    <property type="project" value="TreeGrafter"/>
</dbReference>
<dbReference type="GO" id="GO:0005525">
    <property type="term" value="F:GTP binding"/>
    <property type="evidence" value="ECO:0007669"/>
    <property type="project" value="InterPro"/>
</dbReference>
<dbReference type="RefSeq" id="XP_044567892.1">
    <property type="nucleotide sequence ID" value="XM_044701535.1"/>
</dbReference>
<gene>
    <name evidence="2" type="ORF">FDP41_011157</name>
</gene>
<dbReference type="GO" id="GO:0003924">
    <property type="term" value="F:GTPase activity"/>
    <property type="evidence" value="ECO:0007669"/>
    <property type="project" value="InterPro"/>
</dbReference>
<dbReference type="Gene3D" id="3.40.50.300">
    <property type="entry name" value="P-loop containing nucleotide triphosphate hydrolases"/>
    <property type="match status" value="1"/>
</dbReference>
<dbReference type="GeneID" id="68118372"/>
<dbReference type="Gene3D" id="1.10.287.130">
    <property type="match status" value="1"/>
</dbReference>
<proteinExistence type="inferred from homology"/>
<dbReference type="InterPro" id="IPR005129">
    <property type="entry name" value="GTPase_ArgK"/>
</dbReference>
<dbReference type="AlphaFoldDB" id="A0A6A5CD11"/>
<reference evidence="2 3" key="1">
    <citation type="journal article" date="2019" name="Sci. Rep.">
        <title>Nanopore sequencing improves the draft genome of the human pathogenic amoeba Naegleria fowleri.</title>
        <authorList>
            <person name="Liechti N."/>
            <person name="Schurch N."/>
            <person name="Bruggmann R."/>
            <person name="Wittwer M."/>
        </authorList>
    </citation>
    <scope>NUCLEOTIDE SEQUENCE [LARGE SCALE GENOMIC DNA]</scope>
    <source>
        <strain evidence="2 3">ATCC 30894</strain>
    </source>
</reference>
<dbReference type="OrthoDB" id="1476984at2759"/>
<comment type="similarity">
    <text evidence="1">Belongs to the SIMIBI class G3E GTPase family. ArgK/MeaB subfamily.</text>
</comment>
<protein>
    <recommendedName>
        <fullName evidence="4">AAA+ ATPase domain-containing protein</fullName>
    </recommendedName>
</protein>
<accession>A0A6A5CD11</accession>
<dbReference type="VEuPathDB" id="AmoebaDB:NfTy_017460"/>
<evidence type="ECO:0000256" key="1">
    <source>
        <dbReference type="ARBA" id="ARBA00009625"/>
    </source>
</evidence>